<protein>
    <submittedName>
        <fullName evidence="3">Aste57867_8457 protein</fullName>
    </submittedName>
</protein>
<feature type="transmembrane region" description="Helical" evidence="1">
    <location>
        <begin position="106"/>
        <end position="126"/>
    </location>
</feature>
<reference evidence="2" key="2">
    <citation type="submission" date="2019-06" db="EMBL/GenBank/DDBJ databases">
        <title>Genomics analysis of Aphanomyces spp. identifies a new class of oomycete effector associated with host adaptation.</title>
        <authorList>
            <person name="Gaulin E."/>
        </authorList>
    </citation>
    <scope>NUCLEOTIDE SEQUENCE</scope>
    <source>
        <strain evidence="2">CBS 578.67</strain>
    </source>
</reference>
<sequence>MCFLYFATSPADLHIVQAYAPTHMGVVVSLFAALHLHGLFRTIRITETKSRRRWVDLDRHSHQAYHTSHYLIDSVNAIGFVVVVSLNCIVPPWFPLSKHNVVQQSVVPLLESFFGFFLSTLFQSYVQLDPALLYSFNAPHTHVFTTRLVLASRCLLVTLPLDLVNKIVIQFSSNASLRKLVKFNSVPHRRMVSTGPSNASLRVASHFHLEFHRHRAHMVYAVSACV</sequence>
<keyword evidence="1" id="KW-0472">Membrane</keyword>
<evidence type="ECO:0000313" key="3">
    <source>
        <dbReference type="EMBL" id="VFT85343.1"/>
    </source>
</evidence>
<dbReference type="EMBL" id="VJMH01005103">
    <property type="protein sequence ID" value="KAF0701011.1"/>
    <property type="molecule type" value="Genomic_DNA"/>
</dbReference>
<reference evidence="3 4" key="1">
    <citation type="submission" date="2019-03" db="EMBL/GenBank/DDBJ databases">
        <authorList>
            <person name="Gaulin E."/>
            <person name="Dumas B."/>
        </authorList>
    </citation>
    <scope>NUCLEOTIDE SEQUENCE [LARGE SCALE GENOMIC DNA]</scope>
    <source>
        <strain evidence="3">CBS 568.67</strain>
    </source>
</reference>
<feature type="transmembrane region" description="Helical" evidence="1">
    <location>
        <begin position="20"/>
        <end position="43"/>
    </location>
</feature>
<evidence type="ECO:0000313" key="2">
    <source>
        <dbReference type="EMBL" id="KAF0701011.1"/>
    </source>
</evidence>
<feature type="transmembrane region" description="Helical" evidence="1">
    <location>
        <begin position="70"/>
        <end position="94"/>
    </location>
</feature>
<gene>
    <name evidence="3" type="primary">Aste57867_8457</name>
    <name evidence="2" type="ORF">As57867_008425</name>
    <name evidence="3" type="ORF">ASTE57867_8457</name>
</gene>
<dbReference type="Proteomes" id="UP000332933">
    <property type="component" value="Unassembled WGS sequence"/>
</dbReference>
<organism evidence="3 4">
    <name type="scientific">Aphanomyces stellatus</name>
    <dbReference type="NCBI Taxonomy" id="120398"/>
    <lineage>
        <taxon>Eukaryota</taxon>
        <taxon>Sar</taxon>
        <taxon>Stramenopiles</taxon>
        <taxon>Oomycota</taxon>
        <taxon>Saprolegniomycetes</taxon>
        <taxon>Saprolegniales</taxon>
        <taxon>Verrucalvaceae</taxon>
        <taxon>Aphanomyces</taxon>
    </lineage>
</organism>
<evidence type="ECO:0000256" key="1">
    <source>
        <dbReference type="SAM" id="Phobius"/>
    </source>
</evidence>
<dbReference type="EMBL" id="CAADRA010005124">
    <property type="protein sequence ID" value="VFT85343.1"/>
    <property type="molecule type" value="Genomic_DNA"/>
</dbReference>
<name>A0A485KKC1_9STRA</name>
<keyword evidence="1" id="KW-0812">Transmembrane</keyword>
<evidence type="ECO:0000313" key="4">
    <source>
        <dbReference type="Proteomes" id="UP000332933"/>
    </source>
</evidence>
<dbReference type="AlphaFoldDB" id="A0A485KKC1"/>
<proteinExistence type="predicted"/>
<accession>A0A485KKC1</accession>
<keyword evidence="1" id="KW-1133">Transmembrane helix</keyword>
<keyword evidence="4" id="KW-1185">Reference proteome</keyword>